<feature type="region of interest" description="Disordered" evidence="1">
    <location>
        <begin position="54"/>
        <end position="75"/>
    </location>
</feature>
<name>A0AAV8XDK4_9CUCU</name>
<keyword evidence="3" id="KW-1185">Reference proteome</keyword>
<organism evidence="2 3">
    <name type="scientific">Rhamnusium bicolor</name>
    <dbReference type="NCBI Taxonomy" id="1586634"/>
    <lineage>
        <taxon>Eukaryota</taxon>
        <taxon>Metazoa</taxon>
        <taxon>Ecdysozoa</taxon>
        <taxon>Arthropoda</taxon>
        <taxon>Hexapoda</taxon>
        <taxon>Insecta</taxon>
        <taxon>Pterygota</taxon>
        <taxon>Neoptera</taxon>
        <taxon>Endopterygota</taxon>
        <taxon>Coleoptera</taxon>
        <taxon>Polyphaga</taxon>
        <taxon>Cucujiformia</taxon>
        <taxon>Chrysomeloidea</taxon>
        <taxon>Cerambycidae</taxon>
        <taxon>Lepturinae</taxon>
        <taxon>Rhagiini</taxon>
        <taxon>Rhamnusium</taxon>
    </lineage>
</organism>
<evidence type="ECO:0000313" key="2">
    <source>
        <dbReference type="EMBL" id="KAJ8936538.1"/>
    </source>
</evidence>
<evidence type="ECO:0000313" key="3">
    <source>
        <dbReference type="Proteomes" id="UP001162156"/>
    </source>
</evidence>
<evidence type="ECO:0000256" key="1">
    <source>
        <dbReference type="SAM" id="MobiDB-lite"/>
    </source>
</evidence>
<accession>A0AAV8XDK4</accession>
<gene>
    <name evidence="2" type="ORF">NQ314_012278</name>
</gene>
<evidence type="ECO:0008006" key="4">
    <source>
        <dbReference type="Google" id="ProtNLM"/>
    </source>
</evidence>
<dbReference type="EMBL" id="JANEYF010003408">
    <property type="protein sequence ID" value="KAJ8936538.1"/>
    <property type="molecule type" value="Genomic_DNA"/>
</dbReference>
<feature type="compositionally biased region" description="Basic and acidic residues" evidence="1">
    <location>
        <begin position="59"/>
        <end position="70"/>
    </location>
</feature>
<dbReference type="Proteomes" id="UP001162156">
    <property type="component" value="Unassembled WGS sequence"/>
</dbReference>
<sequence>MDKILCASYNGCITTCIHLSLSNSLSIQSAGAENYDRFNKFTSANSAFGVGVGGGHGKGSADRNSRRAEGEGGGGVGGFGGGYTFEGKK</sequence>
<reference evidence="2" key="1">
    <citation type="journal article" date="2023" name="Insect Mol. Biol.">
        <title>Genome sequencing provides insights into the evolution of gene families encoding plant cell wall-degrading enzymes in longhorned beetles.</title>
        <authorList>
            <person name="Shin N.R."/>
            <person name="Okamura Y."/>
            <person name="Kirsch R."/>
            <person name="Pauchet Y."/>
        </authorList>
    </citation>
    <scope>NUCLEOTIDE SEQUENCE</scope>
    <source>
        <strain evidence="2">RBIC_L_NR</strain>
    </source>
</reference>
<dbReference type="AlphaFoldDB" id="A0AAV8XDK4"/>
<protein>
    <recommendedName>
        <fullName evidence="4">Glycine-rich protein</fullName>
    </recommendedName>
</protein>
<comment type="caution">
    <text evidence="2">The sequence shown here is derived from an EMBL/GenBank/DDBJ whole genome shotgun (WGS) entry which is preliminary data.</text>
</comment>
<proteinExistence type="predicted"/>